<organism evidence="17 18">
    <name type="scientific">Morganella psychrotolerans</name>
    <dbReference type="NCBI Taxonomy" id="368603"/>
    <lineage>
        <taxon>Bacteria</taxon>
        <taxon>Pseudomonadati</taxon>
        <taxon>Pseudomonadota</taxon>
        <taxon>Gammaproteobacteria</taxon>
        <taxon>Enterobacterales</taxon>
        <taxon>Morganellaceae</taxon>
        <taxon>Morganella</taxon>
    </lineage>
</organism>
<comment type="caution">
    <text evidence="17">The sequence shown here is derived from an EMBL/GenBank/DDBJ whole genome shotgun (WGS) entry which is preliminary data.</text>
</comment>
<dbReference type="PROSITE" id="PS52016">
    <property type="entry name" value="TONB_DEPENDENT_REC_3"/>
    <property type="match status" value="1"/>
</dbReference>
<evidence type="ECO:0000256" key="6">
    <source>
        <dbReference type="ARBA" id="ARBA00022837"/>
    </source>
</evidence>
<sequence length="626" mass="69281" precursor="true">MNITLPCALSATGLAVLSALSFSASANTNDDQIIVSANRFQQPVSSVLAPVTVVTREEIDKWQSNSVVDVLRRLPGVDVAQNGGLGQTSSVSVRGTDAKHLLVLIDGIRLNNAGIAGASDLNQFPIALVQRVEYIRGARSAVYGSDAIGGVLNIITLRDDIGSNITAGVGSHGFQNYSGTTQQQIGENTRITAAGSYTDSKGYDIVSDYTNKYQPSDRHYGYLNKTLWLGATHNFSDEIAAFTRVYGFNNHSNYHPWMAGAMDTRELESRTFDVGGSFNRDIYSTQLAFSLTHTKDYNFNGEAGRYAEGRALDDSKQYSLQWGNHLQLGNGGLSSGIDYQKQTIQPGTSMTPESKSLSDTGIYITGQQQIDAVTLEGAVRSDHQSESGWHTTWQTSAGWEFIDGYRLIGSYATAFKAPNIGQMYAYQPDPFYPAYGVKGNPDLKPEESKQWEIALEGLTGELNWRLGAYHNDIDELIDFRSGTNGQPGNYQNIKKAKIKGIEWTGELDTWIFHHQMTYQYLDAKDKDTDKRLARRAQQQVKYQLDWMVADVDMGLTYQYIGKRYDDAANKTKLGGVSLFDITAAYPITDHLTIRGKVANLLDKDYETAYGYRTAGREYFLTGSYNF</sequence>
<protein>
    <recommendedName>
        <fullName evidence="12">Vitamin B12 transporter BtuB</fullName>
    </recommendedName>
    <alternativeName>
        <fullName evidence="12">Cobalamin receptor</fullName>
    </alternativeName>
    <alternativeName>
        <fullName evidence="12">Outer membrane cobalamin translocator</fullName>
    </alternativeName>
</protein>
<dbReference type="AlphaFoldDB" id="A0A1B8HQW1"/>
<feature type="short sequence motif" description="TonB box" evidence="12">
    <location>
        <begin position="31"/>
        <end position="38"/>
    </location>
</feature>
<dbReference type="PANTHER" id="PTHR30069:SF53">
    <property type="entry name" value="COLICIN I RECEPTOR-RELATED"/>
    <property type="match status" value="1"/>
</dbReference>
<feature type="binding site" evidence="12">
    <location>
        <position position="254"/>
    </location>
    <ligand>
        <name>Ca(2+)</name>
        <dbReference type="ChEBI" id="CHEBI:29108"/>
        <label>2</label>
    </ligand>
</feature>
<keyword evidence="9 12" id="KW-0626">Porin</keyword>
<keyword evidence="7 12" id="KW-0406">Ion transport</keyword>
<evidence type="ECO:0000256" key="7">
    <source>
        <dbReference type="ARBA" id="ARBA00023065"/>
    </source>
</evidence>
<evidence type="ECO:0000256" key="3">
    <source>
        <dbReference type="ARBA" id="ARBA00022452"/>
    </source>
</evidence>
<feature type="domain" description="TonB-dependent receptor-like beta-barrel" evidence="15">
    <location>
        <begin position="183"/>
        <end position="600"/>
    </location>
</feature>
<keyword evidence="11 12" id="KW-0998">Cell outer membrane</keyword>
<keyword evidence="4 12" id="KW-0812">Transmembrane</keyword>
<dbReference type="OrthoDB" id="9764669at2"/>
<dbReference type="PROSITE" id="PS01156">
    <property type="entry name" value="TONB_DEPENDENT_REC_2"/>
    <property type="match status" value="1"/>
</dbReference>
<reference evidence="18" key="1">
    <citation type="submission" date="2016-06" db="EMBL/GenBank/DDBJ databases">
        <authorList>
            <person name="Butler K."/>
        </authorList>
    </citation>
    <scope>NUCLEOTIDE SEQUENCE [LARGE SCALE GENOMIC DNA]</scope>
    <source>
        <strain evidence="18">GCSL-Mp20</strain>
    </source>
</reference>
<evidence type="ECO:0000256" key="8">
    <source>
        <dbReference type="ARBA" id="ARBA00023077"/>
    </source>
</evidence>
<dbReference type="CDD" id="cd01347">
    <property type="entry name" value="ligand_gated_channel"/>
    <property type="match status" value="1"/>
</dbReference>
<feature type="short sequence motif" description="TonB C-terminal box" evidence="12 14">
    <location>
        <begin position="609"/>
        <end position="626"/>
    </location>
</feature>
<keyword evidence="6 12" id="KW-0106">Calcium</keyword>
<comment type="function">
    <text evidence="12">Involved in the active translocation of vitamin B12 (cyanocobalamin) across the outer membrane to the periplasmic space. It derives its energy for transport by interacting with the trans-periplasmic membrane protein TonB.</text>
</comment>
<feature type="chain" id="PRO_5009004295" description="Vitamin B12 transporter BtuB" evidence="12">
    <location>
        <begin position="27"/>
        <end position="626"/>
    </location>
</feature>
<proteinExistence type="inferred from homology"/>
<accession>A0A1B8HQW1</accession>
<feature type="domain" description="TonB-dependent receptor plug" evidence="16">
    <location>
        <begin position="45"/>
        <end position="151"/>
    </location>
</feature>
<dbReference type="GO" id="GO:0015420">
    <property type="term" value="F:ABC-type vitamin B12 transporter activity"/>
    <property type="evidence" value="ECO:0007669"/>
    <property type="project" value="InterPro"/>
</dbReference>
<name>A0A1B8HQW1_9GAMM</name>
<dbReference type="Gene3D" id="2.170.130.10">
    <property type="entry name" value="TonB-dependent receptor, plug domain"/>
    <property type="match status" value="1"/>
</dbReference>
<evidence type="ECO:0000256" key="12">
    <source>
        <dbReference type="HAMAP-Rule" id="MF_01531"/>
    </source>
</evidence>
<dbReference type="InterPro" id="IPR012910">
    <property type="entry name" value="Plug_dom"/>
</dbReference>
<keyword evidence="5 12" id="KW-0732">Signal</keyword>
<dbReference type="GO" id="GO:0015288">
    <property type="term" value="F:porin activity"/>
    <property type="evidence" value="ECO:0007669"/>
    <property type="project" value="UniProtKB-KW"/>
</dbReference>
<keyword evidence="17" id="KW-0675">Receptor</keyword>
<dbReference type="InterPro" id="IPR010101">
    <property type="entry name" value="B12_transptr_BtuB"/>
</dbReference>
<dbReference type="RefSeq" id="WP_067400879.1">
    <property type="nucleotide sequence ID" value="NZ_LZEY01000011.1"/>
</dbReference>
<dbReference type="NCBIfam" id="NF007926">
    <property type="entry name" value="PRK10641.1"/>
    <property type="match status" value="1"/>
</dbReference>
<dbReference type="Pfam" id="PF07715">
    <property type="entry name" value="Plug"/>
    <property type="match status" value="1"/>
</dbReference>
<feature type="binding site" evidence="12">
    <location>
        <position position="90"/>
    </location>
    <ligand>
        <name>cyanocob(III)alamin</name>
        <dbReference type="ChEBI" id="CHEBI:17439"/>
    </ligand>
</feature>
<evidence type="ECO:0000259" key="16">
    <source>
        <dbReference type="Pfam" id="PF07715"/>
    </source>
</evidence>
<dbReference type="EMBL" id="LZEY01000011">
    <property type="protein sequence ID" value="OBU11824.1"/>
    <property type="molecule type" value="Genomic_DNA"/>
</dbReference>
<evidence type="ECO:0000256" key="10">
    <source>
        <dbReference type="ARBA" id="ARBA00023136"/>
    </source>
</evidence>
<dbReference type="InterPro" id="IPR037066">
    <property type="entry name" value="Plug_dom_sf"/>
</dbReference>
<dbReference type="HAMAP" id="MF_01531">
    <property type="entry name" value="BtuB"/>
    <property type="match status" value="1"/>
</dbReference>
<dbReference type="NCBIfam" id="TIGR01779">
    <property type="entry name" value="TonB-B12"/>
    <property type="match status" value="1"/>
</dbReference>
<dbReference type="SUPFAM" id="SSF56935">
    <property type="entry name" value="Porins"/>
    <property type="match status" value="1"/>
</dbReference>
<dbReference type="Gene3D" id="2.40.170.20">
    <property type="entry name" value="TonB-dependent receptor, beta-barrel domain"/>
    <property type="match status" value="1"/>
</dbReference>
<keyword evidence="12" id="KW-0479">Metal-binding</keyword>
<feature type="signal peptide" evidence="12">
    <location>
        <begin position="1"/>
        <end position="26"/>
    </location>
</feature>
<evidence type="ECO:0000256" key="14">
    <source>
        <dbReference type="PROSITE-ProRule" id="PRU10144"/>
    </source>
</evidence>
<dbReference type="GO" id="GO:0006811">
    <property type="term" value="P:monoatomic ion transport"/>
    <property type="evidence" value="ECO:0007669"/>
    <property type="project" value="UniProtKB-KW"/>
</dbReference>
<evidence type="ECO:0000256" key="1">
    <source>
        <dbReference type="ARBA" id="ARBA00004571"/>
    </source>
</evidence>
<dbReference type="FunFam" id="2.170.130.10:FF:000002">
    <property type="entry name" value="Vitamin B12 transporter BtuB"/>
    <property type="match status" value="1"/>
</dbReference>
<dbReference type="GO" id="GO:0046930">
    <property type="term" value="C:pore complex"/>
    <property type="evidence" value="ECO:0007669"/>
    <property type="project" value="UniProtKB-KW"/>
</dbReference>
<keyword evidence="10 12" id="KW-0472">Membrane</keyword>
<comment type="caution">
    <text evidence="12">Lacks conserved residue(s) required for the propagation of feature annotation.</text>
</comment>
<comment type="similarity">
    <text evidence="12">Belongs to the TonB-dependent receptor family. BtuB (TC 1.B.14.3.1) subfamily.</text>
</comment>
<feature type="binding site" evidence="12">
    <location>
        <position position="204"/>
    </location>
    <ligand>
        <name>Ca(2+)</name>
        <dbReference type="ChEBI" id="CHEBI:29108"/>
        <label>1</label>
    </ligand>
</feature>
<dbReference type="InterPro" id="IPR036942">
    <property type="entry name" value="Beta-barrel_TonB_sf"/>
</dbReference>
<feature type="binding site" evidence="12">
    <location>
        <position position="534"/>
    </location>
    <ligand>
        <name>cyanocob(III)alamin</name>
        <dbReference type="ChEBI" id="CHEBI:17439"/>
    </ligand>
</feature>
<comment type="subcellular location">
    <subcellularLocation>
        <location evidence="1 12 13">Cell outer membrane</location>
        <topology evidence="1 12 13">Multi-pass membrane protein</topology>
    </subcellularLocation>
</comment>
<keyword evidence="3 12" id="KW-1134">Transmembrane beta strand</keyword>
<dbReference type="Pfam" id="PF00593">
    <property type="entry name" value="TonB_dep_Rec_b-barrel"/>
    <property type="match status" value="1"/>
</dbReference>
<evidence type="ECO:0000256" key="4">
    <source>
        <dbReference type="ARBA" id="ARBA00022692"/>
    </source>
</evidence>
<gene>
    <name evidence="12" type="primary">btuB</name>
    <name evidence="17" type="ORF">AYY18_17805</name>
</gene>
<evidence type="ECO:0000259" key="15">
    <source>
        <dbReference type="Pfam" id="PF00593"/>
    </source>
</evidence>
<dbReference type="InterPro" id="IPR010917">
    <property type="entry name" value="TonB_rcpt_CS"/>
</dbReference>
<evidence type="ECO:0000256" key="5">
    <source>
        <dbReference type="ARBA" id="ARBA00022729"/>
    </source>
</evidence>
<keyword evidence="18" id="KW-1185">Reference proteome</keyword>
<evidence type="ECO:0000256" key="9">
    <source>
        <dbReference type="ARBA" id="ARBA00023114"/>
    </source>
</evidence>
<keyword evidence="8 12" id="KW-0798">TonB box</keyword>
<dbReference type="InterPro" id="IPR039426">
    <property type="entry name" value="TonB-dep_rcpt-like"/>
</dbReference>
<dbReference type="Proteomes" id="UP000092377">
    <property type="component" value="Unassembled WGS sequence"/>
</dbReference>
<dbReference type="InterPro" id="IPR000531">
    <property type="entry name" value="Beta-barrel_TonB"/>
</dbReference>
<dbReference type="PANTHER" id="PTHR30069">
    <property type="entry name" value="TONB-DEPENDENT OUTER MEMBRANE RECEPTOR"/>
    <property type="match status" value="1"/>
</dbReference>
<dbReference type="GO" id="GO:0009279">
    <property type="term" value="C:cell outer membrane"/>
    <property type="evidence" value="ECO:0007669"/>
    <property type="project" value="UniProtKB-SubCell"/>
</dbReference>
<keyword evidence="2 12" id="KW-0813">Transport</keyword>
<feature type="binding site" evidence="12">
    <location>
        <position position="263"/>
    </location>
    <ligand>
        <name>Ca(2+)</name>
        <dbReference type="ChEBI" id="CHEBI:29108"/>
        <label>2</label>
    </ligand>
</feature>
<evidence type="ECO:0000256" key="13">
    <source>
        <dbReference type="PROSITE-ProRule" id="PRU01360"/>
    </source>
</evidence>
<evidence type="ECO:0000256" key="2">
    <source>
        <dbReference type="ARBA" id="ARBA00022448"/>
    </source>
</evidence>
<evidence type="ECO:0000313" key="17">
    <source>
        <dbReference type="EMBL" id="OBU11824.1"/>
    </source>
</evidence>
<evidence type="ECO:0000256" key="11">
    <source>
        <dbReference type="ARBA" id="ARBA00023237"/>
    </source>
</evidence>
<dbReference type="GO" id="GO:0046872">
    <property type="term" value="F:metal ion binding"/>
    <property type="evidence" value="ECO:0007669"/>
    <property type="project" value="UniProtKB-KW"/>
</dbReference>
<evidence type="ECO:0000313" key="18">
    <source>
        <dbReference type="Proteomes" id="UP000092377"/>
    </source>
</evidence>